<keyword evidence="1" id="KW-0812">Transmembrane</keyword>
<feature type="signal peptide" evidence="2">
    <location>
        <begin position="1"/>
        <end position="27"/>
    </location>
</feature>
<evidence type="ECO:0000313" key="3">
    <source>
        <dbReference type="EMBL" id="TYC61480.1"/>
    </source>
</evidence>
<proteinExistence type="predicted"/>
<protein>
    <recommendedName>
        <fullName evidence="5">PEP-CTERM sorting domain-containing protein</fullName>
    </recommendedName>
</protein>
<organism evidence="3 4">
    <name type="scientific">Zoogloea oleivorans</name>
    <dbReference type="NCBI Taxonomy" id="1552750"/>
    <lineage>
        <taxon>Bacteria</taxon>
        <taxon>Pseudomonadati</taxon>
        <taxon>Pseudomonadota</taxon>
        <taxon>Betaproteobacteria</taxon>
        <taxon>Rhodocyclales</taxon>
        <taxon>Zoogloeaceae</taxon>
        <taxon>Zoogloea</taxon>
    </lineage>
</organism>
<evidence type="ECO:0000256" key="1">
    <source>
        <dbReference type="SAM" id="Phobius"/>
    </source>
</evidence>
<dbReference type="AlphaFoldDB" id="A0A6C2D4L4"/>
<gene>
    <name evidence="3" type="ORF">ETQ85_02090</name>
</gene>
<evidence type="ECO:0000256" key="2">
    <source>
        <dbReference type="SAM" id="SignalP"/>
    </source>
</evidence>
<evidence type="ECO:0008006" key="5">
    <source>
        <dbReference type="Google" id="ProtNLM"/>
    </source>
</evidence>
<keyword evidence="1" id="KW-1133">Transmembrane helix</keyword>
<keyword evidence="4" id="KW-1185">Reference proteome</keyword>
<comment type="caution">
    <text evidence="3">The sequence shown here is derived from an EMBL/GenBank/DDBJ whole genome shotgun (WGS) entry which is preliminary data.</text>
</comment>
<dbReference type="RefSeq" id="WP_222862027.1">
    <property type="nucleotide sequence ID" value="NZ_SDKK01000002.1"/>
</dbReference>
<feature type="chain" id="PRO_5025409799" description="PEP-CTERM sorting domain-containing protein" evidence="2">
    <location>
        <begin position="28"/>
        <end position="321"/>
    </location>
</feature>
<name>A0A6C2D4L4_9RHOO</name>
<keyword evidence="2" id="KW-0732">Signal</keyword>
<feature type="transmembrane region" description="Helical" evidence="1">
    <location>
        <begin position="295"/>
        <end position="315"/>
    </location>
</feature>
<dbReference type="Proteomes" id="UP000389128">
    <property type="component" value="Unassembled WGS sequence"/>
</dbReference>
<sequence>MIKTNPMRTLVIALMSLGALAAMPAQADVLTSSGSATAGTTSSFGPTTGATYVTDSASVYGADGNSAFASAWGNDHGTYRASAYGNGTFDSTATFHRTLSVINNNAAATQYTLNFFIYYGGLSIGNYNQLAGSGSAGYDLSIKKNTSSTLFASSALLDSSGNVTASNALNGATGGSDSNSAWYYWNGTNVSLDLGILGVGESMNIDFDLVTTASGSYVAQSYACNGDNGYGGYGPDVIAPMTVVEDGYGGYGGYGGTCYRTAYIDAGLGDPGGIDANTLPPTNATFGITATAANVVPLPGTLALLSLGLAGLGVGRVRRPR</sequence>
<keyword evidence="1" id="KW-0472">Membrane</keyword>
<reference evidence="3 4" key="1">
    <citation type="submission" date="2019-01" db="EMBL/GenBank/DDBJ databases">
        <title>Zoogloea oleivorans genome sequencing and assembly.</title>
        <authorList>
            <person name="Tancsics A."/>
            <person name="Farkas M."/>
            <person name="Kriszt B."/>
            <person name="Maroti G."/>
            <person name="Horvath B."/>
        </authorList>
    </citation>
    <scope>NUCLEOTIDE SEQUENCE [LARGE SCALE GENOMIC DNA]</scope>
    <source>
        <strain evidence="3 4">Buc</strain>
    </source>
</reference>
<accession>A0A6C2D4L4</accession>
<dbReference type="EMBL" id="SDKK01000002">
    <property type="protein sequence ID" value="TYC61480.1"/>
    <property type="molecule type" value="Genomic_DNA"/>
</dbReference>
<evidence type="ECO:0000313" key="4">
    <source>
        <dbReference type="Proteomes" id="UP000389128"/>
    </source>
</evidence>